<dbReference type="EMBL" id="NCKU01002598">
    <property type="protein sequence ID" value="RWS09244.1"/>
    <property type="molecule type" value="Genomic_DNA"/>
</dbReference>
<dbReference type="Proteomes" id="UP000285301">
    <property type="component" value="Unassembled WGS sequence"/>
</dbReference>
<feature type="region of interest" description="Disordered" evidence="1">
    <location>
        <begin position="1"/>
        <end position="46"/>
    </location>
</feature>
<feature type="region of interest" description="Disordered" evidence="1">
    <location>
        <begin position="59"/>
        <end position="88"/>
    </location>
</feature>
<feature type="compositionally biased region" description="Basic and acidic residues" evidence="1">
    <location>
        <begin position="185"/>
        <end position="196"/>
    </location>
</feature>
<feature type="region of interest" description="Disordered" evidence="1">
    <location>
        <begin position="385"/>
        <end position="406"/>
    </location>
</feature>
<accession>A0A443R1V0</accession>
<evidence type="ECO:0000313" key="2">
    <source>
        <dbReference type="EMBL" id="RWS09244.1"/>
    </source>
</evidence>
<dbReference type="AlphaFoldDB" id="A0A443R1V0"/>
<dbReference type="OrthoDB" id="44841at2759"/>
<reference evidence="2 3" key="1">
    <citation type="journal article" date="2018" name="Gigascience">
        <title>Genomes of trombidid mites reveal novel predicted allergens and laterally-transferred genes associated with secondary metabolism.</title>
        <authorList>
            <person name="Dong X."/>
            <person name="Chaisiri K."/>
            <person name="Xia D."/>
            <person name="Armstrong S.D."/>
            <person name="Fang Y."/>
            <person name="Donnelly M.J."/>
            <person name="Kadowaki T."/>
            <person name="McGarry J.W."/>
            <person name="Darby A.C."/>
            <person name="Makepeace B.L."/>
        </authorList>
    </citation>
    <scope>NUCLEOTIDE SEQUENCE [LARGE SCALE GENOMIC DNA]</scope>
    <source>
        <strain evidence="2">UoL-WK</strain>
    </source>
</reference>
<name>A0A443R1V0_9ACAR</name>
<feature type="compositionally biased region" description="Low complexity" evidence="1">
    <location>
        <begin position="21"/>
        <end position="37"/>
    </location>
</feature>
<proteinExistence type="predicted"/>
<keyword evidence="3" id="KW-1185">Reference proteome</keyword>
<evidence type="ECO:0000256" key="1">
    <source>
        <dbReference type="SAM" id="MobiDB-lite"/>
    </source>
</evidence>
<comment type="caution">
    <text evidence="2">The sequence shown here is derived from an EMBL/GenBank/DDBJ whole genome shotgun (WGS) entry which is preliminary data.</text>
</comment>
<protein>
    <submittedName>
        <fullName evidence="2">Uncharacterized protein</fullName>
    </submittedName>
</protein>
<feature type="compositionally biased region" description="Polar residues" evidence="1">
    <location>
        <begin position="385"/>
        <end position="401"/>
    </location>
</feature>
<feature type="region of interest" description="Disordered" evidence="1">
    <location>
        <begin position="185"/>
        <end position="210"/>
    </location>
</feature>
<sequence length="528" mass="61644">MMNNLLSNSIPIRKSSRAEEAGSTSSSEAETWQSSQEIVEEYEEEYSPEVVDNRVFAANYKPPPRSEPLKNDFGVVHKPPPPPAKDTRVFAANYRPPKESVVGREAHTHLQRQFSSEIDQSIQSQEASKMTMYQDQYQQQKYQQYLENQRLQQQQQQYEEQWQRQQIEEQKRRQLEEQHQRHIELERARLEEERKSQSSPLQREGEPPRLNLHQGSVVQFPSKLPDPKHKLPDGSHLEEEKNRILLRQATVVQFPSNLPDPNQKHPEGSHLGEEKKKVHLHEGTVCQFPSEVPDYSHKLPEAPHMRDLEELEHLQLKQGSVVQFPKEIHETKFEGFHPPKEALTEELPPAETTRYNHLLPSEARRQQAYLLHQNQQPIRLLSEVSSAPGSPSFGRRNQQWPPQRYDTSKYNSFIIPEGGKKSFIWPPPKPEFHRSFQELPPPEAGHGPAADIWHPQESVAPRSYRQPLIHRKKANWPPPTPMRKQTSLPEMNRRKNIEFEEHFLYHAGVNVPQCYHTPPGTQFYNPYD</sequence>
<evidence type="ECO:0000313" key="3">
    <source>
        <dbReference type="Proteomes" id="UP000285301"/>
    </source>
</evidence>
<gene>
    <name evidence="2" type="ORF">B4U79_09689</name>
</gene>
<organism evidence="2 3">
    <name type="scientific">Dinothrombium tinctorium</name>
    <dbReference type="NCBI Taxonomy" id="1965070"/>
    <lineage>
        <taxon>Eukaryota</taxon>
        <taxon>Metazoa</taxon>
        <taxon>Ecdysozoa</taxon>
        <taxon>Arthropoda</taxon>
        <taxon>Chelicerata</taxon>
        <taxon>Arachnida</taxon>
        <taxon>Acari</taxon>
        <taxon>Acariformes</taxon>
        <taxon>Trombidiformes</taxon>
        <taxon>Prostigmata</taxon>
        <taxon>Anystina</taxon>
        <taxon>Parasitengona</taxon>
        <taxon>Trombidioidea</taxon>
        <taxon>Trombidiidae</taxon>
        <taxon>Dinothrombium</taxon>
    </lineage>
</organism>
<feature type="compositionally biased region" description="Polar residues" evidence="1">
    <location>
        <begin position="1"/>
        <end position="10"/>
    </location>
</feature>